<dbReference type="InterPro" id="IPR017853">
    <property type="entry name" value="GH"/>
</dbReference>
<reference evidence="3" key="1">
    <citation type="submission" date="2022-09" db="EMBL/GenBank/DDBJ databases">
        <title>Fusarium specimens isolated from Avocado Roots.</title>
        <authorList>
            <person name="Stajich J."/>
            <person name="Roper C."/>
            <person name="Heimlech-Rivalta G."/>
        </authorList>
    </citation>
    <scope>NUCLEOTIDE SEQUENCE</scope>
    <source>
        <strain evidence="3">A02</strain>
    </source>
</reference>
<comment type="caution">
    <text evidence="3">The sequence shown here is derived from an EMBL/GenBank/DDBJ whole genome shotgun (WGS) entry which is preliminary data.</text>
</comment>
<dbReference type="InterPro" id="IPR031728">
    <property type="entry name" value="GlcAase_C"/>
</dbReference>
<feature type="signal peptide" evidence="1">
    <location>
        <begin position="1"/>
        <end position="18"/>
    </location>
</feature>
<dbReference type="Gene3D" id="2.60.40.1180">
    <property type="entry name" value="Golgi alpha-mannosidase II"/>
    <property type="match status" value="1"/>
</dbReference>
<organism evidence="3 4">
    <name type="scientific">Fusarium falciforme</name>
    <dbReference type="NCBI Taxonomy" id="195108"/>
    <lineage>
        <taxon>Eukaryota</taxon>
        <taxon>Fungi</taxon>
        <taxon>Dikarya</taxon>
        <taxon>Ascomycota</taxon>
        <taxon>Pezizomycotina</taxon>
        <taxon>Sordariomycetes</taxon>
        <taxon>Hypocreomycetidae</taxon>
        <taxon>Hypocreales</taxon>
        <taxon>Nectriaceae</taxon>
        <taxon>Fusarium</taxon>
        <taxon>Fusarium solani species complex</taxon>
    </lineage>
</organism>
<name>A0A9W8QRH5_9HYPO</name>
<dbReference type="Proteomes" id="UP001152087">
    <property type="component" value="Unassembled WGS sequence"/>
</dbReference>
<keyword evidence="4" id="KW-1185">Reference proteome</keyword>
<feature type="chain" id="PRO_5040721497" description="Beta-glucuronidase C-terminal domain-containing protein" evidence="1">
    <location>
        <begin position="19"/>
        <end position="491"/>
    </location>
</feature>
<dbReference type="Pfam" id="PF16862">
    <property type="entry name" value="Glyco_hydro_79C"/>
    <property type="match status" value="1"/>
</dbReference>
<dbReference type="OrthoDB" id="2796951at2759"/>
<protein>
    <recommendedName>
        <fullName evidence="2">Beta-glucuronidase C-terminal domain-containing protein</fullName>
    </recommendedName>
</protein>
<dbReference type="SUPFAM" id="SSF51445">
    <property type="entry name" value="(Trans)glycosidases"/>
    <property type="match status" value="1"/>
</dbReference>
<evidence type="ECO:0000313" key="3">
    <source>
        <dbReference type="EMBL" id="KAJ4177007.1"/>
    </source>
</evidence>
<dbReference type="PANTHER" id="PTHR36183">
    <property type="entry name" value="BETA-GLUCURONIDASE"/>
    <property type="match status" value="1"/>
</dbReference>
<dbReference type="EMBL" id="JAOQAV010000136">
    <property type="protein sequence ID" value="KAJ4177007.1"/>
    <property type="molecule type" value="Genomic_DNA"/>
</dbReference>
<evidence type="ECO:0000259" key="2">
    <source>
        <dbReference type="Pfam" id="PF16862"/>
    </source>
</evidence>
<evidence type="ECO:0000256" key="1">
    <source>
        <dbReference type="SAM" id="SignalP"/>
    </source>
</evidence>
<sequence>MRPSTLTSLAFMSSLAAAASAPSVFTVPPTPGKNAAWLDPSPVSFSYPFATLQGYFPGMPLTMKCMSTFKDLTGVWPSIRIGGTSEDYGTFDPNLTVPNVATGVAPTGQAITTYGPLLMRLIAEYKGTIVWGLNRGMNNISNTIEAAKAAVREIPSLYALELGNEPVIFAGLGFPVASTVDEWTPETEAESNSNWQMAIGKAIKKKNMFQAASYYSPPNLGWGAESYFECANASASPYTKVFSHHNYPQSAVSKNQDPPDVRGLMSHVNVTANVGLYKNDVKVAAAHGFDYVFGETNSVSGNGQPGQGATMGTGLWVLDYALQAASLGIKRSYFHQGTPGKSYYVWFNETGVRSPFYGGYVAAQAMAGGAQIVSLDDGTTKYAGYSVHSSSGKALKVVLINTDFYDGVGTRPVQQFHVNGLRGSQVQARRLTAKSTLSRQDEGDAPVFAGRSIADTTCKFAGSEKLETFKVTGGGAVFNLAASEALLITLA</sequence>
<dbReference type="InterPro" id="IPR013780">
    <property type="entry name" value="Glyco_hydro_b"/>
</dbReference>
<feature type="domain" description="Beta-glucuronidase C-terminal" evidence="2">
    <location>
        <begin position="384"/>
        <end position="487"/>
    </location>
</feature>
<dbReference type="InterPro" id="IPR052974">
    <property type="entry name" value="GH79_Enzymes"/>
</dbReference>
<dbReference type="Gene3D" id="3.20.20.80">
    <property type="entry name" value="Glycosidases"/>
    <property type="match status" value="1"/>
</dbReference>
<dbReference type="AlphaFoldDB" id="A0A9W8QRH5"/>
<gene>
    <name evidence="3" type="ORF">NW755_014094</name>
</gene>
<keyword evidence="1" id="KW-0732">Signal</keyword>
<accession>A0A9W8QRH5</accession>
<evidence type="ECO:0000313" key="4">
    <source>
        <dbReference type="Proteomes" id="UP001152087"/>
    </source>
</evidence>
<dbReference type="PANTHER" id="PTHR36183:SF3">
    <property type="entry name" value="BETA-GLUCURONIDASE C-TERMINAL DOMAIN-CONTAINING PROTEIN"/>
    <property type="match status" value="1"/>
</dbReference>
<proteinExistence type="predicted"/>